<evidence type="ECO:0000256" key="10">
    <source>
        <dbReference type="ARBA" id="ARBA00023002"/>
    </source>
</evidence>
<evidence type="ECO:0000259" key="16">
    <source>
        <dbReference type="Pfam" id="PF02771"/>
    </source>
</evidence>
<dbReference type="Pfam" id="PF02771">
    <property type="entry name" value="Acyl-CoA_dh_N"/>
    <property type="match status" value="1"/>
</dbReference>
<dbReference type="EMBL" id="VPFL01000015">
    <property type="protein sequence ID" value="TXF11260.1"/>
    <property type="molecule type" value="Genomic_DNA"/>
</dbReference>
<dbReference type="AlphaFoldDB" id="A0A5C7EGY7"/>
<dbReference type="InterPro" id="IPR046373">
    <property type="entry name" value="Acyl-CoA_Oxase/DH_mid-dom_sf"/>
</dbReference>
<dbReference type="FunCoup" id="A0A5C7EGY7">
    <property type="interactions" value="31"/>
</dbReference>
<dbReference type="GO" id="GO:0050660">
    <property type="term" value="F:flavin adenine dinucleotide binding"/>
    <property type="evidence" value="ECO:0007669"/>
    <property type="project" value="InterPro"/>
</dbReference>
<dbReference type="SUPFAM" id="SSF47203">
    <property type="entry name" value="Acyl-CoA dehydrogenase C-terminal domain-like"/>
    <property type="match status" value="1"/>
</dbReference>
<dbReference type="Proteomes" id="UP000321201">
    <property type="component" value="Unassembled WGS sequence"/>
</dbReference>
<evidence type="ECO:0000256" key="8">
    <source>
        <dbReference type="ARBA" id="ARBA00022827"/>
    </source>
</evidence>
<evidence type="ECO:0000256" key="4">
    <source>
        <dbReference type="ARBA" id="ARBA00012033"/>
    </source>
</evidence>
<feature type="transmembrane region" description="Helical" evidence="14">
    <location>
        <begin position="43"/>
        <end position="64"/>
    </location>
</feature>
<evidence type="ECO:0000256" key="3">
    <source>
        <dbReference type="ARBA" id="ARBA00009347"/>
    </source>
</evidence>
<evidence type="ECO:0000256" key="5">
    <source>
        <dbReference type="ARBA" id="ARBA00012040"/>
    </source>
</evidence>
<accession>A0A5C7EGY7</accession>
<comment type="similarity">
    <text evidence="3">Belongs to the acyl-CoA dehydrogenase family.</text>
</comment>
<feature type="domain" description="Acyl-CoA dehydrogenase/oxidase N-terminal" evidence="16">
    <location>
        <begin position="141"/>
        <end position="236"/>
    </location>
</feature>
<dbReference type="UniPathway" id="UPA00659"/>
<dbReference type="PANTHER" id="PTHR48083">
    <property type="entry name" value="MEDIUM-CHAIN SPECIFIC ACYL-COA DEHYDROGENASE, MITOCHONDRIAL-RELATED"/>
    <property type="match status" value="1"/>
</dbReference>
<dbReference type="GO" id="GO:0005737">
    <property type="term" value="C:cytoplasm"/>
    <property type="evidence" value="ECO:0007669"/>
    <property type="project" value="TreeGrafter"/>
</dbReference>
<organism evidence="18 19">
    <name type="scientific">Pelomicrobium methylotrophicum</name>
    <dbReference type="NCBI Taxonomy" id="2602750"/>
    <lineage>
        <taxon>Bacteria</taxon>
        <taxon>Pseudomonadati</taxon>
        <taxon>Pseudomonadota</taxon>
        <taxon>Hydrogenophilia</taxon>
        <taxon>Hydrogenophilia incertae sedis</taxon>
        <taxon>Pelomicrobium</taxon>
    </lineage>
</organism>
<feature type="domain" description="Acyl-CoA dehydrogenase C-terminal bacterial-type" evidence="17">
    <location>
        <begin position="517"/>
        <end position="800"/>
    </location>
</feature>
<feature type="domain" description="Acyl-CoA dehydrogenase/oxidase C-terminal" evidence="15">
    <location>
        <begin position="363"/>
        <end position="510"/>
    </location>
</feature>
<dbReference type="Gene3D" id="2.40.110.10">
    <property type="entry name" value="Butyryl-CoA Dehydrogenase, subunit A, domain 2"/>
    <property type="match status" value="1"/>
</dbReference>
<evidence type="ECO:0000256" key="13">
    <source>
        <dbReference type="ARBA" id="ARBA00049247"/>
    </source>
</evidence>
<dbReference type="GO" id="GO:0033539">
    <property type="term" value="P:fatty acid beta-oxidation using acyl-CoA dehydrogenase"/>
    <property type="evidence" value="ECO:0007669"/>
    <property type="project" value="InterPro"/>
</dbReference>
<evidence type="ECO:0000313" key="19">
    <source>
        <dbReference type="Proteomes" id="UP000321201"/>
    </source>
</evidence>
<comment type="cofactor">
    <cofactor evidence="1">
        <name>FAD</name>
        <dbReference type="ChEBI" id="CHEBI:57692"/>
    </cofactor>
</comment>
<evidence type="ECO:0000256" key="12">
    <source>
        <dbReference type="ARBA" id="ARBA00047882"/>
    </source>
</evidence>
<dbReference type="EC" id="1.3.8.8" evidence="5"/>
<comment type="caution">
    <text evidence="18">The sequence shown here is derived from an EMBL/GenBank/DDBJ whole genome shotgun (WGS) entry which is preliminary data.</text>
</comment>
<dbReference type="Gene3D" id="1.20.140.10">
    <property type="entry name" value="Butyryl-CoA Dehydrogenase, subunit A, domain 3"/>
    <property type="match status" value="1"/>
</dbReference>
<protein>
    <recommendedName>
        <fullName evidence="6">Acyl-coenzyme A dehydrogenase</fullName>
        <ecNumber evidence="4">1.3.8.7</ecNumber>
        <ecNumber evidence="5">1.3.8.8</ecNumber>
    </recommendedName>
</protein>
<keyword evidence="11" id="KW-0443">Lipid metabolism</keyword>
<dbReference type="InParanoid" id="A0A5C7EGY7"/>
<keyword evidence="19" id="KW-1185">Reference proteome</keyword>
<keyword evidence="7" id="KW-0285">Flavoprotein</keyword>
<dbReference type="SUPFAM" id="SSF56645">
    <property type="entry name" value="Acyl-CoA dehydrogenase NM domain-like"/>
    <property type="match status" value="1"/>
</dbReference>
<keyword evidence="14" id="KW-0812">Transmembrane</keyword>
<evidence type="ECO:0000256" key="2">
    <source>
        <dbReference type="ARBA" id="ARBA00005005"/>
    </source>
</evidence>
<evidence type="ECO:0000313" key="18">
    <source>
        <dbReference type="EMBL" id="TXF11260.1"/>
    </source>
</evidence>
<name>A0A5C7EGY7_9PROT</name>
<evidence type="ECO:0000259" key="15">
    <source>
        <dbReference type="Pfam" id="PF00441"/>
    </source>
</evidence>
<dbReference type="InterPro" id="IPR009075">
    <property type="entry name" value="AcylCo_DH/oxidase_C"/>
</dbReference>
<dbReference type="OrthoDB" id="5287146at2"/>
<dbReference type="GO" id="GO:0004466">
    <property type="term" value="F:long-chain fatty acyl-CoA dehydrogenase activity"/>
    <property type="evidence" value="ECO:0007669"/>
    <property type="project" value="UniProtKB-EC"/>
</dbReference>
<dbReference type="InterPro" id="IPR037069">
    <property type="entry name" value="AcylCoA_DH/ox_N_sf"/>
</dbReference>
<comment type="catalytic activity">
    <reaction evidence="12">
        <text>a medium-chain 2,3-saturated fatty acyl-CoA + oxidized [electron-transfer flavoprotein] + H(+) = a medium-chain (2E)-enoyl-CoA + reduced [electron-transfer flavoprotein]</text>
        <dbReference type="Rhea" id="RHEA:14477"/>
        <dbReference type="Rhea" id="RHEA-COMP:10685"/>
        <dbReference type="Rhea" id="RHEA-COMP:10686"/>
        <dbReference type="ChEBI" id="CHEBI:15378"/>
        <dbReference type="ChEBI" id="CHEBI:57692"/>
        <dbReference type="ChEBI" id="CHEBI:58307"/>
        <dbReference type="ChEBI" id="CHEBI:83723"/>
        <dbReference type="ChEBI" id="CHEBI:83726"/>
        <dbReference type="EC" id="1.3.8.7"/>
    </reaction>
</comment>
<dbReference type="InterPro" id="IPR013786">
    <property type="entry name" value="AcylCoA_DH/ox_N"/>
</dbReference>
<keyword evidence="14" id="KW-0472">Membrane</keyword>
<dbReference type="EC" id="1.3.8.7" evidence="4"/>
<keyword evidence="9" id="KW-0276">Fatty acid metabolism</keyword>
<keyword evidence="14" id="KW-1133">Transmembrane helix</keyword>
<dbReference type="FunFam" id="1.20.140.10:FF:000009">
    <property type="entry name" value="Acyl-CoA dehydrogenase"/>
    <property type="match status" value="1"/>
</dbReference>
<gene>
    <name evidence="18" type="ORF">FR698_11130</name>
</gene>
<comment type="pathway">
    <text evidence="2">Lipid metabolism; fatty acid beta-oxidation.</text>
</comment>
<dbReference type="Pfam" id="PF09317">
    <property type="entry name" value="ACDH_C"/>
    <property type="match status" value="1"/>
</dbReference>
<evidence type="ECO:0000259" key="17">
    <source>
        <dbReference type="Pfam" id="PF09317"/>
    </source>
</evidence>
<evidence type="ECO:0000256" key="11">
    <source>
        <dbReference type="ARBA" id="ARBA00023098"/>
    </source>
</evidence>
<evidence type="ECO:0000256" key="6">
    <source>
        <dbReference type="ARBA" id="ARBA00020144"/>
    </source>
</evidence>
<dbReference type="InterPro" id="IPR050741">
    <property type="entry name" value="Acyl-CoA_dehydrogenase"/>
</dbReference>
<evidence type="ECO:0000256" key="14">
    <source>
        <dbReference type="SAM" id="Phobius"/>
    </source>
</evidence>
<dbReference type="FunFam" id="1.10.540.10:FF:000004">
    <property type="entry name" value="Acyl-CoA dehydrogenase"/>
    <property type="match status" value="1"/>
</dbReference>
<dbReference type="NCBIfam" id="NF009586">
    <property type="entry name" value="PRK13026.1"/>
    <property type="match status" value="1"/>
</dbReference>
<comment type="catalytic activity">
    <reaction evidence="13">
        <text>a long-chain 2,3-saturated fatty acyl-CoA + oxidized [electron-transfer flavoprotein] + H(+) = a long-chain (2E)-enoyl-CoA + reduced [electron-transfer flavoprotein]</text>
        <dbReference type="Rhea" id="RHEA:17721"/>
        <dbReference type="Rhea" id="RHEA-COMP:10685"/>
        <dbReference type="Rhea" id="RHEA-COMP:10686"/>
        <dbReference type="ChEBI" id="CHEBI:15378"/>
        <dbReference type="ChEBI" id="CHEBI:57692"/>
        <dbReference type="ChEBI" id="CHEBI:58307"/>
        <dbReference type="ChEBI" id="CHEBI:83721"/>
        <dbReference type="ChEBI" id="CHEBI:83727"/>
        <dbReference type="EC" id="1.3.8.8"/>
    </reaction>
</comment>
<dbReference type="PANTHER" id="PTHR48083:SF33">
    <property type="entry name" value="ACYL-COENZYME A DEHYDROGENASE"/>
    <property type="match status" value="1"/>
</dbReference>
<proteinExistence type="inferred from homology"/>
<evidence type="ECO:0000256" key="9">
    <source>
        <dbReference type="ARBA" id="ARBA00022832"/>
    </source>
</evidence>
<dbReference type="NCBIfam" id="NF007000">
    <property type="entry name" value="PRK09463.1"/>
    <property type="match status" value="1"/>
</dbReference>
<dbReference type="InterPro" id="IPR009100">
    <property type="entry name" value="AcylCoA_DH/oxidase_NM_dom_sf"/>
</dbReference>
<dbReference type="GO" id="GO:0070991">
    <property type="term" value="F:medium-chain fatty acyl-CoA dehydrogenase activity"/>
    <property type="evidence" value="ECO:0007669"/>
    <property type="project" value="UniProtKB-EC"/>
</dbReference>
<sequence>MATAAWLIALVALAATLAFRGVSGVAWAGAALAAFIFSTLGGAAQWLVWLLALLALAAVSLNVTSLRRALVSDRLFGWFQRVLPQVSSTEQEALESGTVWWDGELFSGRPDWKKLLSTPKPQLSEEEKAFLEGPVEALCAMVDEWRVTHEWYDLPPHVWQFIKDKGFLGMIIPKQYGGLGFSAFAHSQVITKLASRSGTAAVTVMVPNSLGPAELLLNYGTEEQKTYYLPRLARGEEIPCFALTGPEAGSDASALPDFGIVCRGEHQGREVLGIRLTWEKRYITLGPVATLLGLAFRLYDPEHLLGDKEDIGITLALIPTRHPGVHIGRRHLPLNAAFQNGPNWGKDVFIPLDWVIGGRDCVGQGWRMLMECLAAGRSISLPASATGSAKLAARATSAYARVRVQFKTPIGRFEGVQEALARIAGNTYVMDAARMMTASAVDLGERPSVISAICKYHLTERGRQVINDAMDVHGGKGICLGPRNTLGRAYQHTPIGITVEGANILTRSMIIFGQGAIRCHPYVLKEIAATREADLEKARSAFDEALWGHIGFVLSNAVRSFVLGLTGGRGASAAGAPVLARYYQRLTRYSAALAFAADMAMLTLGGSLKRRERISARLGDVLSQLYLGSAVLKRYEDDGRPAEDLPLVRWGLEDILYRIEEALAGLIQNFPSRPLAWLLRVMTLPLGRRQAPPSDRLGREVVERVLAPGAVRDRLTDGIYLPKAPQEPMAQLERALAATIRAEVVEAKIRAAAKEGMFGSGRQEDQARLALERSVITREEFDALDEARALRREVIMVDDFPPDFGMAKKPEATAPPNTARQTA</sequence>
<evidence type="ECO:0000256" key="1">
    <source>
        <dbReference type="ARBA" id="ARBA00001974"/>
    </source>
</evidence>
<keyword evidence="10" id="KW-0560">Oxidoreductase</keyword>
<dbReference type="RefSeq" id="WP_147800276.1">
    <property type="nucleotide sequence ID" value="NZ_VPFL01000015.1"/>
</dbReference>
<dbReference type="Pfam" id="PF00441">
    <property type="entry name" value="Acyl-CoA_dh_1"/>
    <property type="match status" value="1"/>
</dbReference>
<evidence type="ECO:0000256" key="7">
    <source>
        <dbReference type="ARBA" id="ARBA00022630"/>
    </source>
</evidence>
<dbReference type="Gene3D" id="1.10.540.10">
    <property type="entry name" value="Acyl-CoA dehydrogenase/oxidase, N-terminal domain"/>
    <property type="match status" value="1"/>
</dbReference>
<dbReference type="FunFam" id="2.40.110.10:FF:000010">
    <property type="entry name" value="Acyl-CoA dehydrogenase"/>
    <property type="match status" value="1"/>
</dbReference>
<dbReference type="InterPro" id="IPR015396">
    <property type="entry name" value="FadE_C"/>
</dbReference>
<keyword evidence="8" id="KW-0274">FAD</keyword>
<dbReference type="InterPro" id="IPR036250">
    <property type="entry name" value="AcylCo_DH-like_C"/>
</dbReference>
<reference evidence="18 19" key="1">
    <citation type="submission" date="2019-08" db="EMBL/GenBank/DDBJ databases">
        <title>Pelomicrobium methylotrophicum gen. nov., sp. nov. a moderately thermophilic, facultatively anaerobic, lithoautotrophic and methylotrophic bacterium isolated from a terrestrial mud volcano.</title>
        <authorList>
            <person name="Slobodkina G.B."/>
            <person name="Merkel A.Y."/>
            <person name="Slobodkin A.I."/>
        </authorList>
    </citation>
    <scope>NUCLEOTIDE SEQUENCE [LARGE SCALE GENOMIC DNA]</scope>
    <source>
        <strain evidence="18 19">SM250</strain>
    </source>
</reference>